<gene>
    <name evidence="3" type="ORF">GIR22_24175</name>
</gene>
<dbReference type="AlphaFoldDB" id="A0A7X2RWC0"/>
<dbReference type="PANTHER" id="PTHR13774:SF32">
    <property type="entry name" value="ANTISENSE-ENHANCING SEQUENCE 1"/>
    <property type="match status" value="1"/>
</dbReference>
<evidence type="ECO:0000256" key="1">
    <source>
        <dbReference type="ARBA" id="ARBA00008270"/>
    </source>
</evidence>
<dbReference type="EMBL" id="WLYI01000047">
    <property type="protein sequence ID" value="MTD22231.1"/>
    <property type="molecule type" value="Genomic_DNA"/>
</dbReference>
<dbReference type="GO" id="GO:0016853">
    <property type="term" value="F:isomerase activity"/>
    <property type="evidence" value="ECO:0007669"/>
    <property type="project" value="UniProtKB-KW"/>
</dbReference>
<dbReference type="GO" id="GO:0005737">
    <property type="term" value="C:cytoplasm"/>
    <property type="evidence" value="ECO:0007669"/>
    <property type="project" value="TreeGrafter"/>
</dbReference>
<dbReference type="RefSeq" id="WP_154745794.1">
    <property type="nucleotide sequence ID" value="NZ_JBHSTG010000040.1"/>
</dbReference>
<sequence length="280" mass="30426">MPFFDFKQLDVFSSVALKGNPLAVVLGADSLSDQQMADFAKWTNLSETTFLLKPRDPGADYRVRIFTTQQELPFAGHPTLGSCHAWLQAGGQAKGEEIIQECEIGLVRIRRQGEELAFIAPPLLRSGPVEAELIERVRQALVLEPGAIIRSQWVDNGAGWLAVMLGDREEVLQLRPDYSQLHGLAVGVIAPWNPERDGMEAQFEVRAFIAGDGAPEDPATGSLNAGVAQWLLGEGLAPSRYVVSQGTAMGRAGRIRVEQQGEDIWVGGAVAVCIDGRLRL</sequence>
<dbReference type="Gene3D" id="3.10.310.10">
    <property type="entry name" value="Diaminopimelate Epimerase, Chain A, domain 1"/>
    <property type="match status" value="2"/>
</dbReference>
<feature type="active site" evidence="2">
    <location>
        <position position="47"/>
    </location>
</feature>
<dbReference type="NCBIfam" id="TIGR00654">
    <property type="entry name" value="PhzF_family"/>
    <property type="match status" value="1"/>
</dbReference>
<organism evidence="3 4">
    <name type="scientific">Pseudomonas karstica</name>
    <dbReference type="NCBI Taxonomy" id="1055468"/>
    <lineage>
        <taxon>Bacteria</taxon>
        <taxon>Pseudomonadati</taxon>
        <taxon>Pseudomonadota</taxon>
        <taxon>Gammaproteobacteria</taxon>
        <taxon>Pseudomonadales</taxon>
        <taxon>Pseudomonadaceae</taxon>
        <taxon>Pseudomonas</taxon>
    </lineage>
</organism>
<evidence type="ECO:0000313" key="3">
    <source>
        <dbReference type="EMBL" id="MTD22231.1"/>
    </source>
</evidence>
<dbReference type="PIRSF" id="PIRSF016184">
    <property type="entry name" value="PhzC_PhzF"/>
    <property type="match status" value="1"/>
</dbReference>
<dbReference type="OrthoDB" id="9788221at2"/>
<dbReference type="SUPFAM" id="SSF54506">
    <property type="entry name" value="Diaminopimelate epimerase-like"/>
    <property type="match status" value="1"/>
</dbReference>
<dbReference type="PANTHER" id="PTHR13774">
    <property type="entry name" value="PHENAZINE BIOSYNTHESIS PROTEIN"/>
    <property type="match status" value="1"/>
</dbReference>
<evidence type="ECO:0000313" key="4">
    <source>
        <dbReference type="Proteomes" id="UP000431485"/>
    </source>
</evidence>
<comment type="caution">
    <text evidence="3">The sequence shown here is derived from an EMBL/GenBank/DDBJ whole genome shotgun (WGS) entry which is preliminary data.</text>
</comment>
<name>A0A7X2RWC0_9PSED</name>
<protein>
    <submittedName>
        <fullName evidence="3">PhzF family phenazine biosynthesis isomerase</fullName>
    </submittedName>
</protein>
<keyword evidence="3" id="KW-0413">Isomerase</keyword>
<dbReference type="InterPro" id="IPR003719">
    <property type="entry name" value="Phenazine_PhzF-like"/>
</dbReference>
<dbReference type="Proteomes" id="UP000431485">
    <property type="component" value="Unassembled WGS sequence"/>
</dbReference>
<comment type="similarity">
    <text evidence="1">Belongs to the PhzF family.</text>
</comment>
<accession>A0A7X2RWC0</accession>
<evidence type="ECO:0000256" key="2">
    <source>
        <dbReference type="PIRSR" id="PIRSR016184-1"/>
    </source>
</evidence>
<dbReference type="Pfam" id="PF02567">
    <property type="entry name" value="PhzC-PhzF"/>
    <property type="match status" value="1"/>
</dbReference>
<reference evidence="3 4" key="1">
    <citation type="submission" date="2019-11" db="EMBL/GenBank/DDBJ databases">
        <title>Pseudmonas karstica sp. nov. and Pseudomonas spelaei sp. nov. from caves.</title>
        <authorList>
            <person name="Zeman M."/>
        </authorList>
    </citation>
    <scope>NUCLEOTIDE SEQUENCE [LARGE SCALE GENOMIC DNA]</scope>
    <source>
        <strain evidence="3 4">CCM 7891</strain>
    </source>
</reference>
<keyword evidence="4" id="KW-1185">Reference proteome</keyword>
<proteinExistence type="inferred from homology"/>